<keyword evidence="2" id="KW-0472">Membrane</keyword>
<dbReference type="InterPro" id="IPR000073">
    <property type="entry name" value="AB_hydrolase_1"/>
</dbReference>
<dbReference type="PANTHER" id="PTHR43798:SF31">
    <property type="entry name" value="AB HYDROLASE SUPERFAMILY PROTEIN YCLE"/>
    <property type="match status" value="1"/>
</dbReference>
<sequence>MPSEDPTSQWSSITRDGTELAFVACGAGPVVVILHGLAGESGEFAPTMAALAQQYRVVALDQRGHGRSTRRPADVSRDSFVQDVVALIAHVSHDSPVHLVGQSMGAHTAMLVAAARPDLIDSLVLLESDAGSGTLDDAVGLGEFFASWPVHFTDDAEALAFLGDSPIAAAWVKSLERRNDGLWPRFDADIMESCIRHVMRPRWDEWVSVRARTLVVYADGGMFTEAHKQEFVSRRPGTLRADLANASHDAHLDQLEGWIRILTRFLNTA</sequence>
<keyword evidence="1 4" id="KW-0378">Hydrolase</keyword>
<accession>A0A2S3ZRQ7</accession>
<protein>
    <submittedName>
        <fullName evidence="4">Alpha/beta hydrolase</fullName>
    </submittedName>
</protein>
<evidence type="ECO:0000313" key="4">
    <source>
        <dbReference type="EMBL" id="POH71918.1"/>
    </source>
</evidence>
<comment type="caution">
    <text evidence="4">The sequence shown here is derived from an EMBL/GenBank/DDBJ whole genome shotgun (WGS) entry which is preliminary data.</text>
</comment>
<dbReference type="AlphaFoldDB" id="A0A2S3ZRQ7"/>
<dbReference type="GO" id="GO:0016020">
    <property type="term" value="C:membrane"/>
    <property type="evidence" value="ECO:0007669"/>
    <property type="project" value="TreeGrafter"/>
</dbReference>
<feature type="domain" description="AB hydrolase-1" evidence="3">
    <location>
        <begin position="29"/>
        <end position="135"/>
    </location>
</feature>
<feature type="transmembrane region" description="Helical" evidence="2">
    <location>
        <begin position="20"/>
        <end position="38"/>
    </location>
</feature>
<dbReference type="SUPFAM" id="SSF53474">
    <property type="entry name" value="alpha/beta-Hydrolases"/>
    <property type="match status" value="1"/>
</dbReference>
<dbReference type="GO" id="GO:0016787">
    <property type="term" value="F:hydrolase activity"/>
    <property type="evidence" value="ECO:0007669"/>
    <property type="project" value="UniProtKB-KW"/>
</dbReference>
<reference evidence="4 5" key="1">
    <citation type="submission" date="2018-01" db="EMBL/GenBank/DDBJ databases">
        <title>Arthrobacter sp. nov., from glaciers in China.</title>
        <authorList>
            <person name="Liu Q."/>
            <person name="Xin Y.-H."/>
        </authorList>
    </citation>
    <scope>NUCLEOTIDE SEQUENCE [LARGE SCALE GENOMIC DNA]</scope>
    <source>
        <strain evidence="4 5">HLT2-12-2</strain>
    </source>
</reference>
<dbReference type="OrthoDB" id="63519at2"/>
<dbReference type="Proteomes" id="UP000237061">
    <property type="component" value="Unassembled WGS sequence"/>
</dbReference>
<evidence type="ECO:0000256" key="1">
    <source>
        <dbReference type="ARBA" id="ARBA00022801"/>
    </source>
</evidence>
<proteinExistence type="predicted"/>
<name>A0A2S3ZRQ7_ARTGL</name>
<organism evidence="4 5">
    <name type="scientific">Arthrobacter glacialis</name>
    <dbReference type="NCBI Taxonomy" id="1664"/>
    <lineage>
        <taxon>Bacteria</taxon>
        <taxon>Bacillati</taxon>
        <taxon>Actinomycetota</taxon>
        <taxon>Actinomycetes</taxon>
        <taxon>Micrococcales</taxon>
        <taxon>Micrococcaceae</taxon>
        <taxon>Arthrobacter</taxon>
    </lineage>
</organism>
<dbReference type="InterPro" id="IPR029058">
    <property type="entry name" value="AB_hydrolase_fold"/>
</dbReference>
<dbReference type="InterPro" id="IPR050266">
    <property type="entry name" value="AB_hydrolase_sf"/>
</dbReference>
<dbReference type="PANTHER" id="PTHR43798">
    <property type="entry name" value="MONOACYLGLYCEROL LIPASE"/>
    <property type="match status" value="1"/>
</dbReference>
<evidence type="ECO:0000259" key="3">
    <source>
        <dbReference type="Pfam" id="PF00561"/>
    </source>
</evidence>
<keyword evidence="5" id="KW-1185">Reference proteome</keyword>
<keyword evidence="2" id="KW-1133">Transmembrane helix</keyword>
<evidence type="ECO:0000256" key="2">
    <source>
        <dbReference type="SAM" id="Phobius"/>
    </source>
</evidence>
<dbReference type="Pfam" id="PF00561">
    <property type="entry name" value="Abhydrolase_1"/>
    <property type="match status" value="1"/>
</dbReference>
<gene>
    <name evidence="4" type="ORF">CVS27_18635</name>
</gene>
<dbReference type="EMBL" id="PPXC01000020">
    <property type="protein sequence ID" value="POH71918.1"/>
    <property type="molecule type" value="Genomic_DNA"/>
</dbReference>
<dbReference type="Gene3D" id="3.40.50.1820">
    <property type="entry name" value="alpha/beta hydrolase"/>
    <property type="match status" value="1"/>
</dbReference>
<evidence type="ECO:0000313" key="5">
    <source>
        <dbReference type="Proteomes" id="UP000237061"/>
    </source>
</evidence>
<keyword evidence="2" id="KW-0812">Transmembrane</keyword>
<dbReference type="PRINTS" id="PR00111">
    <property type="entry name" value="ABHYDROLASE"/>
</dbReference>